<feature type="transmembrane region" description="Helical" evidence="5">
    <location>
        <begin position="188"/>
        <end position="209"/>
    </location>
</feature>
<name>A0A1H5ZRT7_9RHOB</name>
<protein>
    <recommendedName>
        <fullName evidence="8">Major Facilitator Superfamily protein</fullName>
    </recommendedName>
</protein>
<feature type="region of interest" description="Disordered" evidence="4">
    <location>
        <begin position="1"/>
        <end position="23"/>
    </location>
</feature>
<dbReference type="PANTHER" id="PTHR23526:SF2">
    <property type="entry name" value="MAJOR FACILITATOR SUPERFAMILY (MFS) PROFILE DOMAIN-CONTAINING PROTEIN"/>
    <property type="match status" value="1"/>
</dbReference>
<dbReference type="Pfam" id="PF07690">
    <property type="entry name" value="MFS_1"/>
    <property type="match status" value="1"/>
</dbReference>
<gene>
    <name evidence="6" type="ORF">SAMN04488045_2618</name>
</gene>
<evidence type="ECO:0000256" key="3">
    <source>
        <dbReference type="ARBA" id="ARBA00023136"/>
    </source>
</evidence>
<dbReference type="AlphaFoldDB" id="A0A1H5ZRT7"/>
<evidence type="ECO:0000256" key="4">
    <source>
        <dbReference type="SAM" id="MobiDB-lite"/>
    </source>
</evidence>
<feature type="transmembrane region" description="Helical" evidence="5">
    <location>
        <begin position="264"/>
        <end position="286"/>
    </location>
</feature>
<feature type="transmembrane region" description="Helical" evidence="5">
    <location>
        <begin position="240"/>
        <end position="258"/>
    </location>
</feature>
<evidence type="ECO:0000313" key="6">
    <source>
        <dbReference type="EMBL" id="SEG39208.1"/>
    </source>
</evidence>
<evidence type="ECO:0000256" key="1">
    <source>
        <dbReference type="ARBA" id="ARBA00022692"/>
    </source>
</evidence>
<evidence type="ECO:0008006" key="8">
    <source>
        <dbReference type="Google" id="ProtNLM"/>
    </source>
</evidence>
<evidence type="ECO:0000256" key="2">
    <source>
        <dbReference type="ARBA" id="ARBA00022989"/>
    </source>
</evidence>
<keyword evidence="3 5" id="KW-0472">Membrane</keyword>
<keyword evidence="1 5" id="KW-0812">Transmembrane</keyword>
<feature type="transmembrane region" description="Helical" evidence="5">
    <location>
        <begin position="298"/>
        <end position="318"/>
    </location>
</feature>
<organism evidence="6 7">
    <name type="scientific">Thalassococcus halodurans</name>
    <dbReference type="NCBI Taxonomy" id="373675"/>
    <lineage>
        <taxon>Bacteria</taxon>
        <taxon>Pseudomonadati</taxon>
        <taxon>Pseudomonadota</taxon>
        <taxon>Alphaproteobacteria</taxon>
        <taxon>Rhodobacterales</taxon>
        <taxon>Roseobacteraceae</taxon>
        <taxon>Thalassococcus</taxon>
    </lineage>
</organism>
<dbReference type="Proteomes" id="UP000236752">
    <property type="component" value="Unassembled WGS sequence"/>
</dbReference>
<dbReference type="Gene3D" id="1.20.1250.20">
    <property type="entry name" value="MFS general substrate transporter like domains"/>
    <property type="match status" value="2"/>
</dbReference>
<feature type="transmembrane region" description="Helical" evidence="5">
    <location>
        <begin position="362"/>
        <end position="385"/>
    </location>
</feature>
<dbReference type="InterPro" id="IPR036259">
    <property type="entry name" value="MFS_trans_sf"/>
</dbReference>
<feature type="transmembrane region" description="Helical" evidence="5">
    <location>
        <begin position="95"/>
        <end position="116"/>
    </location>
</feature>
<accession>A0A1H5ZRT7</accession>
<feature type="transmembrane region" description="Helical" evidence="5">
    <location>
        <begin position="122"/>
        <end position="141"/>
    </location>
</feature>
<feature type="compositionally biased region" description="Basic and acidic residues" evidence="4">
    <location>
        <begin position="1"/>
        <end position="10"/>
    </location>
</feature>
<proteinExistence type="predicted"/>
<dbReference type="OrthoDB" id="1117124at2"/>
<evidence type="ECO:0000256" key="5">
    <source>
        <dbReference type="SAM" id="Phobius"/>
    </source>
</evidence>
<dbReference type="EMBL" id="FNUZ01000004">
    <property type="protein sequence ID" value="SEG39208.1"/>
    <property type="molecule type" value="Genomic_DNA"/>
</dbReference>
<dbReference type="SUPFAM" id="SSF103473">
    <property type="entry name" value="MFS general substrate transporter"/>
    <property type="match status" value="1"/>
</dbReference>
<dbReference type="InterPro" id="IPR011701">
    <property type="entry name" value="MFS"/>
</dbReference>
<dbReference type="PANTHER" id="PTHR23526">
    <property type="entry name" value="INTEGRAL MEMBRANE TRANSPORT PROTEIN-RELATED"/>
    <property type="match status" value="1"/>
</dbReference>
<keyword evidence="7" id="KW-1185">Reference proteome</keyword>
<dbReference type="GO" id="GO:0022857">
    <property type="term" value="F:transmembrane transporter activity"/>
    <property type="evidence" value="ECO:0007669"/>
    <property type="project" value="InterPro"/>
</dbReference>
<feature type="transmembrane region" description="Helical" evidence="5">
    <location>
        <begin position="391"/>
        <end position="410"/>
    </location>
</feature>
<dbReference type="InterPro" id="IPR052528">
    <property type="entry name" value="Sugar_transport-like"/>
</dbReference>
<keyword evidence="2 5" id="KW-1133">Transmembrane helix</keyword>
<sequence>MSDTTTEKLYDTVTSGTSEPDATEARNGLRHMVSLSMTKVADGVLSPKLVLAWILNSLGSPSALVGLLVPIREAGALLPQILMAGRLARMKYRKWFWIGGSLGQGLSAAGIAASALLLEGTAAGLAVCGFLAVLALSRAACSVSYKDILGKTVAESRRGTVTGVAGTVASGAVVIFALLLLVGALQDVTILASALLVASVLWIIAALLFSRMEEEASEPSDAPSIDLSPLRDDAQFRRFIMVRGALTATALAPPYLVLLGGDEFALGALGGLLLASSAASFVSSYIWGRLADVSSRKVLMLAGVAGAAAMLAAVAASWAGVTRIVWVLPLILFGLQIAYNGVRQGRSTYLVDMAPEDSRSSYAAVANTLIGTLLLVAGAFGGALSFLSAEAALIGFAGLSVLGSLLAVGLEEVEDA</sequence>
<dbReference type="RefSeq" id="WP_103910950.1">
    <property type="nucleotide sequence ID" value="NZ_FNUZ01000004.1"/>
</dbReference>
<feature type="transmembrane region" description="Helical" evidence="5">
    <location>
        <begin position="161"/>
        <end position="182"/>
    </location>
</feature>
<feature type="transmembrane region" description="Helical" evidence="5">
    <location>
        <begin position="324"/>
        <end position="342"/>
    </location>
</feature>
<evidence type="ECO:0000313" key="7">
    <source>
        <dbReference type="Proteomes" id="UP000236752"/>
    </source>
</evidence>
<reference evidence="6 7" key="1">
    <citation type="submission" date="2016-10" db="EMBL/GenBank/DDBJ databases">
        <authorList>
            <person name="de Groot N.N."/>
        </authorList>
    </citation>
    <scope>NUCLEOTIDE SEQUENCE [LARGE SCALE GENOMIC DNA]</scope>
    <source>
        <strain evidence="6 7">DSM 26915</strain>
    </source>
</reference>